<evidence type="ECO:0000313" key="3">
    <source>
        <dbReference type="Proteomes" id="UP000756132"/>
    </source>
</evidence>
<dbReference type="AlphaFoldDB" id="A0A9Q8PBC2"/>
<evidence type="ECO:0000256" key="1">
    <source>
        <dbReference type="SAM" id="MobiDB-lite"/>
    </source>
</evidence>
<organism evidence="2 3">
    <name type="scientific">Passalora fulva</name>
    <name type="common">Tomato leaf mold</name>
    <name type="synonym">Cladosporium fulvum</name>
    <dbReference type="NCBI Taxonomy" id="5499"/>
    <lineage>
        <taxon>Eukaryota</taxon>
        <taxon>Fungi</taxon>
        <taxon>Dikarya</taxon>
        <taxon>Ascomycota</taxon>
        <taxon>Pezizomycotina</taxon>
        <taxon>Dothideomycetes</taxon>
        <taxon>Dothideomycetidae</taxon>
        <taxon>Mycosphaerellales</taxon>
        <taxon>Mycosphaerellaceae</taxon>
        <taxon>Fulvia</taxon>
    </lineage>
</organism>
<accession>A0A9Q8PBC2</accession>
<keyword evidence="3" id="KW-1185">Reference proteome</keyword>
<protein>
    <submittedName>
        <fullName evidence="2">Uncharacterized protein</fullName>
    </submittedName>
</protein>
<dbReference type="OrthoDB" id="3640679at2759"/>
<sequence>MSTTACARVLAIPELLENILLHMGDTYSHPEQYFKLLRVSRDFKNTIEGSPKVRRLMFLSPCKENRPYEAVEWLMARLGTYGYMAYDEELMEHHHNGCGVVTQRMPGTGISIRSLKESLARFHRVGGDRVQASWRRMKMSSATNSRPIQVVFHIQMANRTVPVGPAQKMMAKWRFDGDQRLEDLFRKWSDLLDVIGKWTAKNDGMQRKHEQENRDLLADGRSQVSGHLA</sequence>
<dbReference type="Proteomes" id="UP000756132">
    <property type="component" value="Chromosome 6"/>
</dbReference>
<dbReference type="EMBL" id="CP090168">
    <property type="protein sequence ID" value="UJO19353.1"/>
    <property type="molecule type" value="Genomic_DNA"/>
</dbReference>
<dbReference type="KEGG" id="ffu:CLAFUR5_06976"/>
<dbReference type="GeneID" id="71986854"/>
<gene>
    <name evidence="2" type="ORF">CLAFUR5_06976</name>
</gene>
<feature type="region of interest" description="Disordered" evidence="1">
    <location>
        <begin position="205"/>
        <end position="229"/>
    </location>
</feature>
<proteinExistence type="predicted"/>
<evidence type="ECO:0000313" key="2">
    <source>
        <dbReference type="EMBL" id="UJO19353.1"/>
    </source>
</evidence>
<reference evidence="2" key="1">
    <citation type="submission" date="2021-12" db="EMBL/GenBank/DDBJ databases">
        <authorList>
            <person name="Zaccaron A."/>
            <person name="Stergiopoulos I."/>
        </authorList>
    </citation>
    <scope>NUCLEOTIDE SEQUENCE</scope>
    <source>
        <strain evidence="2">Race5_Kim</strain>
    </source>
</reference>
<dbReference type="RefSeq" id="XP_047763719.1">
    <property type="nucleotide sequence ID" value="XM_047906124.1"/>
</dbReference>
<feature type="compositionally biased region" description="Basic and acidic residues" evidence="1">
    <location>
        <begin position="205"/>
        <end position="218"/>
    </location>
</feature>
<name>A0A9Q8PBC2_PASFU</name>
<reference evidence="2" key="2">
    <citation type="journal article" date="2022" name="Microb. Genom.">
        <title>A chromosome-scale genome assembly of the tomato pathogen Cladosporium fulvum reveals a compartmentalized genome architecture and the presence of a dispensable chromosome.</title>
        <authorList>
            <person name="Zaccaron A.Z."/>
            <person name="Chen L.H."/>
            <person name="Samaras A."/>
            <person name="Stergiopoulos I."/>
        </authorList>
    </citation>
    <scope>NUCLEOTIDE SEQUENCE</scope>
    <source>
        <strain evidence="2">Race5_Kim</strain>
    </source>
</reference>